<proteinExistence type="predicted"/>
<keyword evidence="2" id="KW-0176">Collagen</keyword>
<evidence type="ECO:0000313" key="2">
    <source>
        <dbReference type="EMBL" id="RUT39254.1"/>
    </source>
</evidence>
<dbReference type="InterPro" id="IPR041415">
    <property type="entry name" value="BclA_C"/>
</dbReference>
<dbReference type="Pfam" id="PF18573">
    <property type="entry name" value="BclA_C"/>
    <property type="match status" value="1"/>
</dbReference>
<name>A0A3S1E6Y7_9BACL</name>
<sequence length="152" mass="15107">AGPAGATGSTGATGEGLSQYGYIYNLGAQVVAIEADVSFDTNGFLTPGFTHAPGTAPVLVVDSGNYEVSFSVSGVEPNQFALFLNSSNLVAGSVYGSGAGTQQNNGQVIITLAAGDVLTLRNHSSAAAVTLQTLAGGTQANVNASIIIKKLG</sequence>
<evidence type="ECO:0000313" key="3">
    <source>
        <dbReference type="Proteomes" id="UP000279446"/>
    </source>
</evidence>
<evidence type="ECO:0000259" key="1">
    <source>
        <dbReference type="Pfam" id="PF18573"/>
    </source>
</evidence>
<dbReference type="InterPro" id="IPR008983">
    <property type="entry name" value="Tumour_necrosis_fac-like_dom"/>
</dbReference>
<dbReference type="Gene3D" id="2.60.120.40">
    <property type="match status" value="1"/>
</dbReference>
<reference evidence="2 3" key="1">
    <citation type="submission" date="2018-12" db="EMBL/GenBank/DDBJ databases">
        <authorList>
            <person name="Sun L."/>
            <person name="Chen Z."/>
        </authorList>
    </citation>
    <scope>NUCLEOTIDE SEQUENCE [LARGE SCALE GENOMIC DNA]</scope>
    <source>
        <strain evidence="2 3">DSM 15890</strain>
    </source>
</reference>
<dbReference type="EMBL" id="RZNY01000049">
    <property type="protein sequence ID" value="RUT39254.1"/>
    <property type="molecule type" value="Genomic_DNA"/>
</dbReference>
<comment type="caution">
    <text evidence="2">The sequence shown here is derived from an EMBL/GenBank/DDBJ whole genome shotgun (WGS) entry which is preliminary data.</text>
</comment>
<dbReference type="RefSeq" id="WP_425464372.1">
    <property type="nucleotide sequence ID" value="NZ_RZNY01000049.1"/>
</dbReference>
<feature type="non-terminal residue" evidence="2">
    <location>
        <position position="1"/>
    </location>
</feature>
<feature type="domain" description="BclA C-terminal" evidence="1">
    <location>
        <begin position="22"/>
        <end position="136"/>
    </location>
</feature>
<dbReference type="AlphaFoldDB" id="A0A3S1E6Y7"/>
<protein>
    <submittedName>
        <fullName evidence="2">Collagen-like protein</fullName>
    </submittedName>
</protein>
<dbReference type="Proteomes" id="UP000279446">
    <property type="component" value="Unassembled WGS sequence"/>
</dbReference>
<organism evidence="2 3">
    <name type="scientific">Paenibacillus anaericanus</name>
    <dbReference type="NCBI Taxonomy" id="170367"/>
    <lineage>
        <taxon>Bacteria</taxon>
        <taxon>Bacillati</taxon>
        <taxon>Bacillota</taxon>
        <taxon>Bacilli</taxon>
        <taxon>Bacillales</taxon>
        <taxon>Paenibacillaceae</taxon>
        <taxon>Paenibacillus</taxon>
    </lineage>
</organism>
<accession>A0A3S1E6Y7</accession>
<keyword evidence="3" id="KW-1185">Reference proteome</keyword>
<gene>
    <name evidence="2" type="ORF">EJP82_26535</name>
</gene>